<name>A0A9Q0NHL7_9DIPT</name>
<dbReference type="EMBL" id="WJQU01000001">
    <property type="protein sequence ID" value="KAJ6649831.1"/>
    <property type="molecule type" value="Genomic_DNA"/>
</dbReference>
<dbReference type="Proteomes" id="UP001151699">
    <property type="component" value="Chromosome A"/>
</dbReference>
<dbReference type="InterPro" id="IPR028938">
    <property type="entry name" value="Rsf1-like"/>
</dbReference>
<accession>A0A9Q0NHL7</accession>
<dbReference type="GO" id="GO:0045892">
    <property type="term" value="P:negative regulation of DNA-templated transcription"/>
    <property type="evidence" value="ECO:0007669"/>
    <property type="project" value="TreeGrafter"/>
</dbReference>
<dbReference type="AlphaFoldDB" id="A0A9Q0NHL7"/>
<feature type="non-terminal residue" evidence="3">
    <location>
        <position position="361"/>
    </location>
</feature>
<keyword evidence="1" id="KW-0175">Coiled coil</keyword>
<organism evidence="3 4">
    <name type="scientific">Pseudolycoriella hygida</name>
    <dbReference type="NCBI Taxonomy" id="35572"/>
    <lineage>
        <taxon>Eukaryota</taxon>
        <taxon>Metazoa</taxon>
        <taxon>Ecdysozoa</taxon>
        <taxon>Arthropoda</taxon>
        <taxon>Hexapoda</taxon>
        <taxon>Insecta</taxon>
        <taxon>Pterygota</taxon>
        <taxon>Neoptera</taxon>
        <taxon>Endopterygota</taxon>
        <taxon>Diptera</taxon>
        <taxon>Nematocera</taxon>
        <taxon>Sciaroidea</taxon>
        <taxon>Sciaridae</taxon>
        <taxon>Pseudolycoriella</taxon>
    </lineage>
</organism>
<protein>
    <submittedName>
        <fullName evidence="3">Remodeling and spacing factor 1</fullName>
    </submittedName>
</protein>
<feature type="compositionally biased region" description="Acidic residues" evidence="2">
    <location>
        <begin position="246"/>
        <end position="261"/>
    </location>
</feature>
<reference evidence="3" key="1">
    <citation type="submission" date="2022-07" db="EMBL/GenBank/DDBJ databases">
        <authorList>
            <person name="Trinca V."/>
            <person name="Uliana J.V.C."/>
            <person name="Torres T.T."/>
            <person name="Ward R.J."/>
            <person name="Monesi N."/>
        </authorList>
    </citation>
    <scope>NUCLEOTIDE SEQUENCE</scope>
    <source>
        <strain evidence="3">HSMRA1968</strain>
        <tissue evidence="3">Whole embryos</tissue>
    </source>
</reference>
<feature type="compositionally biased region" description="Basic and acidic residues" evidence="2">
    <location>
        <begin position="228"/>
        <end position="245"/>
    </location>
</feature>
<dbReference type="GO" id="GO:0031213">
    <property type="term" value="C:RSF complex"/>
    <property type="evidence" value="ECO:0007669"/>
    <property type="project" value="InterPro"/>
</dbReference>
<sequence length="361" mass="40563">MASGDDSLPSCLNDPNFAVICAFLQKFSTKLNIVYPNFNDLQKMIENTDEVAEDLRNLIVKLLRKTRKTVHNEKWEHALSKFCYGYSMQDAWEIERFGFKKANLAVKLRVIKEVLEAQFERNLKFKTELNLLSADELRSQPLGKDKLGNAYWSTIDSNLNLRIYQEHLDEDIWKLCAHNRDELAKLIACLKGNELVMPSLVGVVDEDSNSMPQEKLDALKNGNGDSDEANKDSIKLSAEKPKQADSVDDDEDLSDEEDESNISEMDVSSQDASECSTSIVEAKITTPAKEKVVPPLVVTKIGVNKNATKIESNSSKLPAKRRVDSESCEEAASKVPKLQRPTLLSKTQTIKTNKFAHLHSD</sequence>
<comment type="caution">
    <text evidence="3">The sequence shown here is derived from an EMBL/GenBank/DDBJ whole genome shotgun (WGS) entry which is preliminary data.</text>
</comment>
<evidence type="ECO:0000256" key="1">
    <source>
        <dbReference type="SAM" id="Coils"/>
    </source>
</evidence>
<dbReference type="GO" id="GO:0042393">
    <property type="term" value="F:histone binding"/>
    <property type="evidence" value="ECO:0007669"/>
    <property type="project" value="TreeGrafter"/>
</dbReference>
<feature type="coiled-coil region" evidence="1">
    <location>
        <begin position="38"/>
        <end position="65"/>
    </location>
</feature>
<evidence type="ECO:0000256" key="2">
    <source>
        <dbReference type="SAM" id="MobiDB-lite"/>
    </source>
</evidence>
<dbReference type="PANTHER" id="PTHR14296:SF16">
    <property type="entry name" value="REMODELING AND SPACING FACTOR 1"/>
    <property type="match status" value="1"/>
</dbReference>
<proteinExistence type="predicted"/>
<dbReference type="OrthoDB" id="10055895at2759"/>
<keyword evidence="4" id="KW-1185">Reference proteome</keyword>
<evidence type="ECO:0000313" key="4">
    <source>
        <dbReference type="Proteomes" id="UP001151699"/>
    </source>
</evidence>
<dbReference type="PANTHER" id="PTHR14296">
    <property type="entry name" value="REMODELING AND SPACING FACTOR 1"/>
    <property type="match status" value="1"/>
</dbReference>
<feature type="region of interest" description="Disordered" evidence="2">
    <location>
        <begin position="214"/>
        <end position="273"/>
    </location>
</feature>
<evidence type="ECO:0000313" key="3">
    <source>
        <dbReference type="EMBL" id="KAJ6649831.1"/>
    </source>
</evidence>
<gene>
    <name evidence="3" type="primary">RSF1_0</name>
    <name evidence="3" type="ORF">Bhyg_05072</name>
</gene>